<dbReference type="SUPFAM" id="SSF52540">
    <property type="entry name" value="P-loop containing nucleoside triphosphate hydrolases"/>
    <property type="match status" value="1"/>
</dbReference>
<keyword evidence="1" id="KW-0378">Hydrolase</keyword>
<keyword evidence="4" id="KW-1185">Reference proteome</keyword>
<reference evidence="3 4" key="1">
    <citation type="submission" date="2024-04" db="EMBL/GenBank/DDBJ databases">
        <title>Phyllosticta paracitricarpa is synonymous to the EU quarantine fungus P. citricarpa based on phylogenomic analyses.</title>
        <authorList>
            <consortium name="Lawrence Berkeley National Laboratory"/>
            <person name="Van ingen-buijs V.A."/>
            <person name="Van westerhoven A.C."/>
            <person name="Haridas S."/>
            <person name="Skiadas P."/>
            <person name="Martin F."/>
            <person name="Groenewald J.Z."/>
            <person name="Crous P.W."/>
            <person name="Seidl M.F."/>
        </authorList>
    </citation>
    <scope>NUCLEOTIDE SEQUENCE [LARGE SCALE GENOMIC DNA]</scope>
    <source>
        <strain evidence="3 4">CBS 141358</strain>
    </source>
</reference>
<dbReference type="PANTHER" id="PTHR18934:SF136">
    <property type="entry name" value="ATP-DEPENDENT RNA HELICASE DHX35-RELATED"/>
    <property type="match status" value="1"/>
</dbReference>
<dbReference type="InterPro" id="IPR002464">
    <property type="entry name" value="DNA/RNA_helicase_DEAH_CS"/>
</dbReference>
<dbReference type="GO" id="GO:0004386">
    <property type="term" value="F:helicase activity"/>
    <property type="evidence" value="ECO:0007669"/>
    <property type="project" value="UniProtKB-KW"/>
</dbReference>
<evidence type="ECO:0000256" key="1">
    <source>
        <dbReference type="ARBA" id="ARBA00022801"/>
    </source>
</evidence>
<organism evidence="3 4">
    <name type="scientific">Phyllosticta paracitricarpa</name>
    <dbReference type="NCBI Taxonomy" id="2016321"/>
    <lineage>
        <taxon>Eukaryota</taxon>
        <taxon>Fungi</taxon>
        <taxon>Dikarya</taxon>
        <taxon>Ascomycota</taxon>
        <taxon>Pezizomycotina</taxon>
        <taxon>Dothideomycetes</taxon>
        <taxon>Dothideomycetes incertae sedis</taxon>
        <taxon>Botryosphaeriales</taxon>
        <taxon>Phyllostictaceae</taxon>
        <taxon>Phyllosticta</taxon>
    </lineage>
</organism>
<gene>
    <name evidence="3" type="ORF">JOL62DRAFT_398250</name>
</gene>
<keyword evidence="3" id="KW-0547">Nucleotide-binding</keyword>
<dbReference type="EMBL" id="JBBPBF010000067">
    <property type="protein sequence ID" value="KAK7605791.1"/>
    <property type="molecule type" value="Genomic_DNA"/>
</dbReference>
<dbReference type="Proteomes" id="UP001367316">
    <property type="component" value="Unassembled WGS sequence"/>
</dbReference>
<comment type="caution">
    <text evidence="3">The sequence shown here is derived from an EMBL/GenBank/DDBJ whole genome shotgun (WGS) entry which is preliminary data.</text>
</comment>
<accession>A0ABR1MS75</accession>
<evidence type="ECO:0000313" key="4">
    <source>
        <dbReference type="Proteomes" id="UP001367316"/>
    </source>
</evidence>
<evidence type="ECO:0000259" key="2">
    <source>
        <dbReference type="PROSITE" id="PS51192"/>
    </source>
</evidence>
<dbReference type="InterPro" id="IPR027417">
    <property type="entry name" value="P-loop_NTPase"/>
</dbReference>
<dbReference type="CDD" id="cd17917">
    <property type="entry name" value="DEXHc_RHA-like"/>
    <property type="match status" value="1"/>
</dbReference>
<sequence>MRCNLGQEVGYSIRFEDVTSEVTKIKFLTDGLLLREALVDPLLSRYSVIMVDEAHERSLSSDVLLGLLKKIRKKRSDLRIIVSSATLQAEDFLKFFAGDEDQTSKIISLEGRMYPVDIHYLEQPAEDYVERAVKTVFDIHTQEPEGDILIFFTGREEIETAIEMIADRAASLNPNAPKLQPLPLYAGLSTDQQI</sequence>
<keyword evidence="3" id="KW-0067">ATP-binding</keyword>
<protein>
    <submittedName>
        <fullName evidence="3">ATP-dependent RNA helicase DHX8</fullName>
    </submittedName>
</protein>
<keyword evidence="3" id="KW-0347">Helicase</keyword>
<dbReference type="InterPro" id="IPR014001">
    <property type="entry name" value="Helicase_ATP-bd"/>
</dbReference>
<feature type="domain" description="Helicase ATP-binding" evidence="2">
    <location>
        <begin position="1"/>
        <end position="105"/>
    </location>
</feature>
<name>A0ABR1MS75_9PEZI</name>
<dbReference type="PROSITE" id="PS00690">
    <property type="entry name" value="DEAH_ATP_HELICASE"/>
    <property type="match status" value="1"/>
</dbReference>
<dbReference type="Gene3D" id="3.40.50.300">
    <property type="entry name" value="P-loop containing nucleotide triphosphate hydrolases"/>
    <property type="match status" value="2"/>
</dbReference>
<dbReference type="PROSITE" id="PS51192">
    <property type="entry name" value="HELICASE_ATP_BIND_1"/>
    <property type="match status" value="1"/>
</dbReference>
<dbReference type="PANTHER" id="PTHR18934">
    <property type="entry name" value="ATP-DEPENDENT RNA HELICASE"/>
    <property type="match status" value="1"/>
</dbReference>
<proteinExistence type="predicted"/>
<evidence type="ECO:0000313" key="3">
    <source>
        <dbReference type="EMBL" id="KAK7605791.1"/>
    </source>
</evidence>